<dbReference type="EMBL" id="CAAHDN010000018">
    <property type="protein sequence ID" value="VGM96848.1"/>
    <property type="molecule type" value="Genomic_DNA"/>
</dbReference>
<accession>A0A486XHV0</accession>
<sequence length="57" mass="6871">MKDVKNLLAIYTYKDINVNIHNYIMNGEYTLSEISLSTYMKGIKYFIFYKEKVFFLT</sequence>
<dbReference type="AlphaFoldDB" id="A0A486XHV0"/>
<organism evidence="1">
    <name type="scientific">uncultured Avibacterium sp</name>
    <dbReference type="NCBI Taxonomy" id="1936169"/>
    <lineage>
        <taxon>Bacteria</taxon>
        <taxon>Pseudomonadati</taxon>
        <taxon>Pseudomonadota</taxon>
        <taxon>Gammaproteobacteria</taxon>
        <taxon>Pasteurellales</taxon>
        <taxon>Pasteurellaceae</taxon>
        <taxon>Avibacterium</taxon>
        <taxon>environmental samples</taxon>
    </lineage>
</organism>
<evidence type="ECO:0000313" key="1">
    <source>
        <dbReference type="EMBL" id="VGM96848.1"/>
    </source>
</evidence>
<name>A0A486XHV0_9PAST</name>
<gene>
    <name evidence="1" type="ORF">NCTC4101_02283</name>
</gene>
<protein>
    <submittedName>
        <fullName evidence="1">Uncharacterized protein</fullName>
    </submittedName>
</protein>
<proteinExistence type="predicted"/>
<reference evidence="1" key="1">
    <citation type="submission" date="2019-03" db="EMBL/GenBank/DDBJ databases">
        <authorList>
            <consortium name="Pathogen Informatics"/>
        </authorList>
    </citation>
    <scope>NUCLEOTIDE SEQUENCE</scope>
    <source>
        <strain evidence="1">Unknown</strain>
    </source>
</reference>